<protein>
    <recommendedName>
        <fullName evidence="2">BAR domain-containing protein</fullName>
    </recommendedName>
</protein>
<dbReference type="AlphaFoldDB" id="A0AAN7SXA4"/>
<evidence type="ECO:0000313" key="3">
    <source>
        <dbReference type="EMBL" id="KAK5083118.1"/>
    </source>
</evidence>
<evidence type="ECO:0000256" key="1">
    <source>
        <dbReference type="SAM" id="MobiDB-lite"/>
    </source>
</evidence>
<feature type="compositionally biased region" description="Polar residues" evidence="1">
    <location>
        <begin position="361"/>
        <end position="377"/>
    </location>
</feature>
<gene>
    <name evidence="3" type="ORF">LTR05_007001</name>
</gene>
<feature type="compositionally biased region" description="Polar residues" evidence="1">
    <location>
        <begin position="275"/>
        <end position="284"/>
    </location>
</feature>
<dbReference type="SMART" id="SM00721">
    <property type="entry name" value="BAR"/>
    <property type="match status" value="1"/>
</dbReference>
<reference evidence="3 4" key="1">
    <citation type="submission" date="2023-08" db="EMBL/GenBank/DDBJ databases">
        <title>Black Yeasts Isolated from many extreme environments.</title>
        <authorList>
            <person name="Coleine C."/>
            <person name="Stajich J.E."/>
            <person name="Selbmann L."/>
        </authorList>
    </citation>
    <scope>NUCLEOTIDE SEQUENCE [LARGE SCALE GENOMIC DNA]</scope>
    <source>
        <strain evidence="3 4">CCFEE 5910</strain>
    </source>
</reference>
<evidence type="ECO:0000259" key="2">
    <source>
        <dbReference type="PROSITE" id="PS51021"/>
    </source>
</evidence>
<dbReference type="InterPro" id="IPR004148">
    <property type="entry name" value="BAR_dom"/>
</dbReference>
<proteinExistence type="predicted"/>
<feature type="compositionally biased region" description="Polar residues" evidence="1">
    <location>
        <begin position="329"/>
        <end position="340"/>
    </location>
</feature>
<dbReference type="Gene3D" id="1.20.1270.60">
    <property type="entry name" value="Arfaptin homology (AH) domain/BAR domain"/>
    <property type="match status" value="1"/>
</dbReference>
<evidence type="ECO:0000313" key="4">
    <source>
        <dbReference type="Proteomes" id="UP001309876"/>
    </source>
</evidence>
<organism evidence="3 4">
    <name type="scientific">Lithohypha guttulata</name>
    <dbReference type="NCBI Taxonomy" id="1690604"/>
    <lineage>
        <taxon>Eukaryota</taxon>
        <taxon>Fungi</taxon>
        <taxon>Dikarya</taxon>
        <taxon>Ascomycota</taxon>
        <taxon>Pezizomycotina</taxon>
        <taxon>Eurotiomycetes</taxon>
        <taxon>Chaetothyriomycetidae</taxon>
        <taxon>Chaetothyriales</taxon>
        <taxon>Trichomeriaceae</taxon>
        <taxon>Lithohypha</taxon>
    </lineage>
</organism>
<accession>A0AAN7SXA4</accession>
<feature type="compositionally biased region" description="Low complexity" evidence="1">
    <location>
        <begin position="393"/>
        <end position="404"/>
    </location>
</feature>
<feature type="region of interest" description="Disordered" evidence="1">
    <location>
        <begin position="232"/>
        <end position="418"/>
    </location>
</feature>
<dbReference type="GO" id="GO:0005737">
    <property type="term" value="C:cytoplasm"/>
    <property type="evidence" value="ECO:0007669"/>
    <property type="project" value="InterPro"/>
</dbReference>
<sequence length="418" mass="47057">MIVNKKLDRFKQWAGERMGGEVKTNTTDQFKALEQEMDLRQQGMDKMQESMTIYMKAVSKRTELEKKEKILPVQHMGSSMIQHSDDFEHDSEYGQCLNAFGRAQERLARAQEAYIIAATNSWGDSLERSTVQMKEYQAARKKLESRRLAYDTSLAKMQKAKREDFRVEEELRSQQLKYEEAEADVERRMFDVKDAEGESIADLTTFLDAQLAYHDKCREALLQLQNEWPARGVGQSTSVAPKQPPRPRSNTVRSYLSTHSQQEEPAVIERPSIRSRATTASYQQRYADPIADDEPRARPGLGRSTTYQQPAQVRRDLSPVAPVRLSRVPSDSLTIQQTRSNLRRVDTGSSQQDVFADEGQSYRSVSPQTPQSTGSQTPLAGGRRAPPPPPPSRASKPGIPGLGKPAPPPPPAKRTLIA</sequence>
<name>A0AAN7SXA4_9EURO</name>
<dbReference type="SUPFAM" id="SSF103657">
    <property type="entry name" value="BAR/IMD domain-like"/>
    <property type="match status" value="1"/>
</dbReference>
<comment type="caution">
    <text evidence="3">The sequence shown here is derived from an EMBL/GenBank/DDBJ whole genome shotgun (WGS) entry which is preliminary data.</text>
</comment>
<dbReference type="Pfam" id="PF03114">
    <property type="entry name" value="BAR"/>
    <property type="match status" value="1"/>
</dbReference>
<keyword evidence="4" id="KW-1185">Reference proteome</keyword>
<dbReference type="InterPro" id="IPR027267">
    <property type="entry name" value="AH/BAR_dom_sf"/>
</dbReference>
<feature type="compositionally biased region" description="Polar residues" evidence="1">
    <location>
        <begin position="248"/>
        <end position="260"/>
    </location>
</feature>
<dbReference type="PROSITE" id="PS51021">
    <property type="entry name" value="BAR"/>
    <property type="match status" value="1"/>
</dbReference>
<dbReference type="EMBL" id="JAVRRJ010000007">
    <property type="protein sequence ID" value="KAK5083118.1"/>
    <property type="molecule type" value="Genomic_DNA"/>
</dbReference>
<dbReference type="Proteomes" id="UP001309876">
    <property type="component" value="Unassembled WGS sequence"/>
</dbReference>
<feature type="domain" description="BAR" evidence="2">
    <location>
        <begin position="15"/>
        <end position="237"/>
    </location>
</feature>